<feature type="region of interest" description="Disordered" evidence="7">
    <location>
        <begin position="1"/>
        <end position="27"/>
    </location>
</feature>
<keyword evidence="3" id="KW-0028">Amino-acid biosynthesis</keyword>
<feature type="domain" description="Tryptophan synthase beta chain-like PALP" evidence="8">
    <location>
        <begin position="70"/>
        <end position="226"/>
    </location>
</feature>
<dbReference type="PROSITE" id="PS00901">
    <property type="entry name" value="CYS_SYNTHASE"/>
    <property type="match status" value="1"/>
</dbReference>
<dbReference type="CDD" id="cd01561">
    <property type="entry name" value="CBS_like"/>
    <property type="match status" value="1"/>
</dbReference>
<evidence type="ECO:0000313" key="9">
    <source>
        <dbReference type="Proteomes" id="UP000095281"/>
    </source>
</evidence>
<dbReference type="AlphaFoldDB" id="A0A1I8BWN6"/>
<sequence length="367" mass="39794">MVRRRLQEGQDLTKNDNKKNGSDKNKNEQVKELLDEEKQHDILLQQLLKLSSSLKQNFTTAGSVLKEDNQIGNTPIVYLNKLPNPNGARVAVKIEWMNPACSVKDRIAHAMIAAAEREALAMVAAARGYRLICVMPSTMSGERRALIHAFGAEMVLTDPVLGIKGIIDKADELVRIIPNSFSPNQFDNPVNPEIHYSTTGAEIFRQTGGRVDACICGIGTGGTLYAVEPTESPVLSGGKPGPHRIQGIGTGVVPPILDTKIYNEVITVTSDEAIAMAKRAALEEGLLCGISSGAALVAAIRVAEKPEMKGKLVVTVLPSFGERYLTTLYSDIREATAALTHTETLEESINRINANSHWASSQIIFEN</sequence>
<keyword evidence="5" id="KW-0663">Pyridoxal phosphate</keyword>
<evidence type="ECO:0000256" key="4">
    <source>
        <dbReference type="ARBA" id="ARBA00022679"/>
    </source>
</evidence>
<accession>A0A1I8BWN6</accession>
<dbReference type="Pfam" id="PF00291">
    <property type="entry name" value="PALP"/>
    <property type="match status" value="1"/>
</dbReference>
<dbReference type="FunFam" id="3.40.50.1100:FF:000006">
    <property type="entry name" value="Cysteine synthase"/>
    <property type="match status" value="1"/>
</dbReference>
<dbReference type="WBParaSite" id="MhA1_Contig722.frz3.gene15">
    <property type="protein sequence ID" value="MhA1_Contig722.frz3.gene15"/>
    <property type="gene ID" value="MhA1_Contig722.frz3.gene15"/>
</dbReference>
<protein>
    <submittedName>
        <fullName evidence="10">PALP domain-containing protein</fullName>
    </submittedName>
</protein>
<evidence type="ECO:0000256" key="5">
    <source>
        <dbReference type="ARBA" id="ARBA00022898"/>
    </source>
</evidence>
<dbReference type="InterPro" id="IPR001216">
    <property type="entry name" value="P-phosphate_BS"/>
</dbReference>
<dbReference type="InterPro" id="IPR001926">
    <property type="entry name" value="TrpB-like_PALP"/>
</dbReference>
<dbReference type="InterPro" id="IPR036052">
    <property type="entry name" value="TrpB-like_PALP_sf"/>
</dbReference>
<keyword evidence="9" id="KW-1185">Reference proteome</keyword>
<keyword evidence="6" id="KW-0198">Cysteine biosynthesis</keyword>
<dbReference type="SUPFAM" id="SSF53686">
    <property type="entry name" value="Tryptophan synthase beta subunit-like PLP-dependent enzymes"/>
    <property type="match status" value="1"/>
</dbReference>
<proteinExistence type="inferred from homology"/>
<evidence type="ECO:0000256" key="7">
    <source>
        <dbReference type="SAM" id="MobiDB-lite"/>
    </source>
</evidence>
<evidence type="ECO:0000313" key="10">
    <source>
        <dbReference type="WBParaSite" id="MhA1_Contig722.frz3.gene15"/>
    </source>
</evidence>
<dbReference type="GO" id="GO:0016740">
    <property type="term" value="F:transferase activity"/>
    <property type="evidence" value="ECO:0007669"/>
    <property type="project" value="UniProtKB-KW"/>
</dbReference>
<comment type="similarity">
    <text evidence="2">Belongs to the cysteine synthase/cystathionine beta-synthase family.</text>
</comment>
<comment type="cofactor">
    <cofactor evidence="1">
        <name>pyridoxal 5'-phosphate</name>
        <dbReference type="ChEBI" id="CHEBI:597326"/>
    </cofactor>
</comment>
<keyword evidence="4" id="KW-0808">Transferase</keyword>
<dbReference type="Gene3D" id="3.40.50.1100">
    <property type="match status" value="2"/>
</dbReference>
<organism evidence="9 10">
    <name type="scientific">Meloidogyne hapla</name>
    <name type="common">Root-knot nematode worm</name>
    <dbReference type="NCBI Taxonomy" id="6305"/>
    <lineage>
        <taxon>Eukaryota</taxon>
        <taxon>Metazoa</taxon>
        <taxon>Ecdysozoa</taxon>
        <taxon>Nematoda</taxon>
        <taxon>Chromadorea</taxon>
        <taxon>Rhabditida</taxon>
        <taxon>Tylenchina</taxon>
        <taxon>Tylenchomorpha</taxon>
        <taxon>Tylenchoidea</taxon>
        <taxon>Meloidogynidae</taxon>
        <taxon>Meloidogyninae</taxon>
        <taxon>Meloidogyne</taxon>
    </lineage>
</organism>
<evidence type="ECO:0000256" key="2">
    <source>
        <dbReference type="ARBA" id="ARBA00007103"/>
    </source>
</evidence>
<dbReference type="InterPro" id="IPR050214">
    <property type="entry name" value="Cys_Synth/Cystath_Beta-Synth"/>
</dbReference>
<evidence type="ECO:0000256" key="1">
    <source>
        <dbReference type="ARBA" id="ARBA00001933"/>
    </source>
</evidence>
<dbReference type="PANTHER" id="PTHR10314">
    <property type="entry name" value="CYSTATHIONINE BETA-SYNTHASE"/>
    <property type="match status" value="1"/>
</dbReference>
<evidence type="ECO:0000256" key="3">
    <source>
        <dbReference type="ARBA" id="ARBA00022605"/>
    </source>
</evidence>
<name>A0A1I8BWN6_MELHA</name>
<evidence type="ECO:0000259" key="8">
    <source>
        <dbReference type="Pfam" id="PF00291"/>
    </source>
</evidence>
<dbReference type="Proteomes" id="UP000095281">
    <property type="component" value="Unplaced"/>
</dbReference>
<evidence type="ECO:0000256" key="6">
    <source>
        <dbReference type="ARBA" id="ARBA00023192"/>
    </source>
</evidence>
<reference evidence="10" key="1">
    <citation type="submission" date="2016-11" db="UniProtKB">
        <authorList>
            <consortium name="WormBaseParasite"/>
        </authorList>
    </citation>
    <scope>IDENTIFICATION</scope>
</reference>
<dbReference type="GO" id="GO:0006535">
    <property type="term" value="P:cysteine biosynthetic process from serine"/>
    <property type="evidence" value="ECO:0007669"/>
    <property type="project" value="InterPro"/>
</dbReference>